<dbReference type="GO" id="GO:0042301">
    <property type="term" value="F:phosphate ion binding"/>
    <property type="evidence" value="ECO:0007669"/>
    <property type="project" value="UniProtKB-UniRule"/>
</dbReference>
<dbReference type="GO" id="GO:0007155">
    <property type="term" value="P:cell adhesion"/>
    <property type="evidence" value="ECO:0007669"/>
    <property type="project" value="UniProtKB-UniRule"/>
</dbReference>
<keyword evidence="2 4" id="KW-0813">Transport</keyword>
<dbReference type="GO" id="GO:0005576">
    <property type="term" value="C:extracellular region"/>
    <property type="evidence" value="ECO:0007669"/>
    <property type="project" value="UniProtKB-SubCell"/>
</dbReference>
<evidence type="ECO:0000256" key="4">
    <source>
        <dbReference type="RuleBase" id="RU367119"/>
    </source>
</evidence>
<protein>
    <recommendedName>
        <fullName evidence="4">Phosphate-binding protein</fullName>
    </recommendedName>
</protein>
<comment type="subcellular location">
    <subcellularLocation>
        <location evidence="4">Periplasm</location>
    </subcellularLocation>
    <subcellularLocation>
        <location evidence="4">Secreted</location>
    </subcellularLocation>
</comment>
<dbReference type="InterPro" id="IPR050811">
    <property type="entry name" value="Phosphate_ABC_transporter"/>
</dbReference>
<keyword evidence="4" id="KW-0964">Secreted</keyword>
<dbReference type="EMBL" id="CP045699">
    <property type="protein sequence ID" value="QGA65516.1"/>
    <property type="molecule type" value="Genomic_DNA"/>
</dbReference>
<keyword evidence="4" id="KW-0574">Periplasm</keyword>
<accession>A0A5Q0TH54</accession>
<dbReference type="GO" id="GO:0006817">
    <property type="term" value="P:phosphate ion transport"/>
    <property type="evidence" value="ECO:0007669"/>
    <property type="project" value="UniProtKB-UniRule"/>
</dbReference>
<evidence type="ECO:0000256" key="2">
    <source>
        <dbReference type="ARBA" id="ARBA00022448"/>
    </source>
</evidence>
<comment type="function">
    <text evidence="4">Involved in the system for phosphate transport across the cytoplasmic membrane.</text>
</comment>
<proteinExistence type="inferred from homology"/>
<dbReference type="PANTHER" id="PTHR30570:SF6">
    <property type="entry name" value="PHOSPHATE-BINDING PROTEIN PSTS"/>
    <property type="match status" value="1"/>
</dbReference>
<dbReference type="PANTHER" id="PTHR30570">
    <property type="entry name" value="PERIPLASMIC PHOSPHATE BINDING COMPONENT OF PHOSPHATE ABC TRANSPORTER"/>
    <property type="match status" value="1"/>
</dbReference>
<reference evidence="6 7" key="1">
    <citation type="submission" date="2019-10" db="EMBL/GenBank/DDBJ databases">
        <title>Vibrio sp. nov., isolated from Coralline algae surface.</title>
        <authorList>
            <person name="Geng Y."/>
            <person name="Zhang X."/>
        </authorList>
    </citation>
    <scope>NUCLEOTIDE SEQUENCE [LARGE SCALE GENOMIC DNA]</scope>
    <source>
        <strain evidence="6 7">SM1977</strain>
    </source>
</reference>
<evidence type="ECO:0000313" key="7">
    <source>
        <dbReference type="Proteomes" id="UP000348942"/>
    </source>
</evidence>
<keyword evidence="3 4" id="KW-0732">Signal</keyword>
<feature type="chain" id="PRO_5027146930" description="Phosphate-binding protein" evidence="4">
    <location>
        <begin position="21"/>
        <end position="326"/>
    </location>
</feature>
<evidence type="ECO:0000256" key="3">
    <source>
        <dbReference type="ARBA" id="ARBA00022729"/>
    </source>
</evidence>
<dbReference type="GO" id="GO:0042597">
    <property type="term" value="C:periplasmic space"/>
    <property type="evidence" value="ECO:0007669"/>
    <property type="project" value="UniProtKB-SubCell"/>
</dbReference>
<evidence type="ECO:0000256" key="1">
    <source>
        <dbReference type="ARBA" id="ARBA00008725"/>
    </source>
</evidence>
<dbReference type="RefSeq" id="WP_153447664.1">
    <property type="nucleotide sequence ID" value="NZ_CP045699.1"/>
</dbReference>
<feature type="domain" description="PBP" evidence="5">
    <location>
        <begin position="40"/>
        <end position="296"/>
    </location>
</feature>
<dbReference type="CDD" id="cd13566">
    <property type="entry name" value="PBP2_phosphate"/>
    <property type="match status" value="1"/>
</dbReference>
<evidence type="ECO:0000259" key="5">
    <source>
        <dbReference type="Pfam" id="PF12849"/>
    </source>
</evidence>
<dbReference type="SUPFAM" id="SSF53850">
    <property type="entry name" value="Periplasmic binding protein-like II"/>
    <property type="match status" value="1"/>
</dbReference>
<evidence type="ECO:0000313" key="6">
    <source>
        <dbReference type="EMBL" id="QGA65516.1"/>
    </source>
</evidence>
<organism evidence="6 7">
    <name type="scientific">Vibrio algicola</name>
    <dbReference type="NCBI Taxonomy" id="2662262"/>
    <lineage>
        <taxon>Bacteria</taxon>
        <taxon>Pseudomonadati</taxon>
        <taxon>Pseudomonadota</taxon>
        <taxon>Gammaproteobacteria</taxon>
        <taxon>Vibrionales</taxon>
        <taxon>Vibrionaceae</taxon>
        <taxon>Vibrio</taxon>
    </lineage>
</organism>
<keyword evidence="7" id="KW-1185">Reference proteome</keyword>
<dbReference type="NCBIfam" id="TIGR02136">
    <property type="entry name" value="ptsS_2"/>
    <property type="match status" value="1"/>
</dbReference>
<dbReference type="AlphaFoldDB" id="A0A5Q0TH54"/>
<gene>
    <name evidence="6" type="primary">pstS</name>
    <name evidence="6" type="ORF">GFB47_08855</name>
</gene>
<name>A0A5Q0TH54_9VIBR</name>
<dbReference type="Gene3D" id="3.40.190.10">
    <property type="entry name" value="Periplasmic binding protein-like II"/>
    <property type="match status" value="2"/>
</dbReference>
<dbReference type="Pfam" id="PF12849">
    <property type="entry name" value="PBP_like_2"/>
    <property type="match status" value="1"/>
</dbReference>
<comment type="similarity">
    <text evidence="1 4">Belongs to the PstS family.</text>
</comment>
<dbReference type="InterPro" id="IPR011862">
    <property type="entry name" value="Phos-bd"/>
</dbReference>
<dbReference type="Proteomes" id="UP000348942">
    <property type="component" value="Chromosome 1"/>
</dbReference>
<dbReference type="InterPro" id="IPR024370">
    <property type="entry name" value="PBP_domain"/>
</dbReference>
<sequence>MSWLKYGVSLVALFSSLGQASSDVNSNGTNALPDYHKVSGVAGNLTSAGSDTLTTLMSMWAEDFQHIYPNINMQVQASGSSTAPTALTEATSQLGPMSRLMKVKEVESFEQQYGYPPVRLKIAIDAIGIFVHQDNPIKGLNFEQIDAIFSSTLQCGATQRLHSWQQLGVQADWAKLGFQLFGRNSASGTYGYFKQNALCGGDFKREVNEQPGSAAVVQSVASSVNSIGYSGISYQVSKARLMPIAIQGDHYIEATRNNILSGQYPLSRYLYLYVNKNPLKPLPHNQAEFLKFIFSQQGQKSVEKDGYVSLSTQLAEQQLKKVGLTP</sequence>
<keyword evidence="4" id="KW-0592">Phosphate transport</keyword>
<feature type="signal peptide" evidence="4">
    <location>
        <begin position="1"/>
        <end position="20"/>
    </location>
</feature>